<feature type="transmembrane region" description="Helical" evidence="1">
    <location>
        <begin position="6"/>
        <end position="27"/>
    </location>
</feature>
<keyword evidence="3" id="KW-1185">Reference proteome</keyword>
<organism evidence="2 3">
    <name type="scientific">Streptomyces stelliscabiei</name>
    <dbReference type="NCBI Taxonomy" id="146820"/>
    <lineage>
        <taxon>Bacteria</taxon>
        <taxon>Bacillati</taxon>
        <taxon>Actinomycetota</taxon>
        <taxon>Actinomycetes</taxon>
        <taxon>Kitasatosporales</taxon>
        <taxon>Streptomycetaceae</taxon>
        <taxon>Streptomyces</taxon>
    </lineage>
</organism>
<dbReference type="AlphaFoldDB" id="A0A8I0TSQ8"/>
<sequence>MDYGDLATWVGVGCAAVAAAATVKTLLSQQQQIKEQREFIGDQRAFMAEQSSTLALERAELRAVAEDRKWAQARQVRMHQKKLGARLNAEGSGLTPNDHWAVTVQNGSDTPVHQLEVIFGTSNLAADVHEWPAFTPDQHRAEAGDRLVAPVFLLGSHRALRFVSQTWQAATLHNNPPTLFFTDGNGIRWSLDSKGKLDEVLPEPQA</sequence>
<evidence type="ECO:0000256" key="1">
    <source>
        <dbReference type="SAM" id="Phobius"/>
    </source>
</evidence>
<dbReference type="OrthoDB" id="4229972at2"/>
<evidence type="ECO:0000313" key="3">
    <source>
        <dbReference type="Proteomes" id="UP000629287"/>
    </source>
</evidence>
<accession>A0A8I0TSQ8</accession>
<dbReference type="Proteomes" id="UP000629287">
    <property type="component" value="Unassembled WGS sequence"/>
</dbReference>
<keyword evidence="1" id="KW-0812">Transmembrane</keyword>
<keyword evidence="1" id="KW-1133">Transmembrane helix</keyword>
<keyword evidence="1" id="KW-0472">Membrane</keyword>
<reference evidence="2 3" key="1">
    <citation type="submission" date="2020-10" db="EMBL/GenBank/DDBJ databases">
        <title>Sequencing the genomes of 1000 actinobacteria strains.</title>
        <authorList>
            <person name="Klenk H.-P."/>
        </authorList>
    </citation>
    <scope>NUCLEOTIDE SEQUENCE [LARGE SCALE GENOMIC DNA]</scope>
    <source>
        <strain evidence="2 3">DSM 41803</strain>
    </source>
</reference>
<dbReference type="GeneID" id="86829656"/>
<dbReference type="RefSeq" id="WP_046914909.1">
    <property type="nucleotide sequence ID" value="NZ_JADBGF010000001.1"/>
</dbReference>
<name>A0A8I0TSQ8_9ACTN</name>
<dbReference type="EMBL" id="JADBGF010000001">
    <property type="protein sequence ID" value="MBE1598969.1"/>
    <property type="molecule type" value="Genomic_DNA"/>
</dbReference>
<protein>
    <submittedName>
        <fullName evidence="2">Uncharacterized protein</fullName>
    </submittedName>
</protein>
<evidence type="ECO:0000313" key="2">
    <source>
        <dbReference type="EMBL" id="MBE1598969.1"/>
    </source>
</evidence>
<proteinExistence type="predicted"/>
<gene>
    <name evidence="2" type="ORF">H4687_005098</name>
</gene>
<comment type="caution">
    <text evidence="2">The sequence shown here is derived from an EMBL/GenBank/DDBJ whole genome shotgun (WGS) entry which is preliminary data.</text>
</comment>